<dbReference type="AlphaFoldDB" id="A0A7T2S823"/>
<dbReference type="Proteomes" id="UP000594778">
    <property type="component" value="Chromosome"/>
</dbReference>
<proteinExistence type="predicted"/>
<evidence type="ECO:0000256" key="1">
    <source>
        <dbReference type="SAM" id="MobiDB-lite"/>
    </source>
</evidence>
<keyword evidence="2" id="KW-0472">Membrane</keyword>
<organism evidence="4 5">
    <name type="scientific">Delftia acidovorans</name>
    <name type="common">Pseudomonas acidovorans</name>
    <name type="synonym">Comamonas acidovorans</name>
    <dbReference type="NCBI Taxonomy" id="80866"/>
    <lineage>
        <taxon>Bacteria</taxon>
        <taxon>Pseudomonadati</taxon>
        <taxon>Pseudomonadota</taxon>
        <taxon>Betaproteobacteria</taxon>
        <taxon>Burkholderiales</taxon>
        <taxon>Comamonadaceae</taxon>
        <taxon>Delftia</taxon>
    </lineage>
</organism>
<evidence type="ECO:0000259" key="3">
    <source>
        <dbReference type="Pfam" id="PF13239"/>
    </source>
</evidence>
<dbReference type="Pfam" id="PF13239">
    <property type="entry name" value="2TM"/>
    <property type="match status" value="1"/>
</dbReference>
<feature type="transmembrane region" description="Helical" evidence="2">
    <location>
        <begin position="33"/>
        <end position="54"/>
    </location>
</feature>
<name>A0A7T2S823_DELAC</name>
<evidence type="ECO:0000313" key="4">
    <source>
        <dbReference type="EMBL" id="QPS10635.1"/>
    </source>
</evidence>
<dbReference type="InterPro" id="IPR025698">
    <property type="entry name" value="2TM_dom"/>
</dbReference>
<feature type="transmembrane region" description="Helical" evidence="2">
    <location>
        <begin position="60"/>
        <end position="83"/>
    </location>
</feature>
<protein>
    <submittedName>
        <fullName evidence="4">2TM domain-containing protein</fullName>
    </submittedName>
</protein>
<keyword evidence="2" id="KW-1133">Transmembrane helix</keyword>
<feature type="domain" description="2TM" evidence="3">
    <location>
        <begin position="24"/>
        <end position="96"/>
    </location>
</feature>
<dbReference type="EMBL" id="CP065668">
    <property type="protein sequence ID" value="QPS10635.1"/>
    <property type="molecule type" value="Genomic_DNA"/>
</dbReference>
<accession>A0A7T2S823</accession>
<sequence>MRTLDPLAPLDPSARHDDNALERMARRRAGAKMGWMIHASVYALVNLGLAALSLSQGRHWALFPALGWGLGLAIHGAVVWLALPGNGWHGRMVERERQALQSRQDQRQDQGRAR</sequence>
<keyword evidence="2" id="KW-0812">Transmembrane</keyword>
<evidence type="ECO:0000313" key="5">
    <source>
        <dbReference type="Proteomes" id="UP000594778"/>
    </source>
</evidence>
<evidence type="ECO:0000256" key="2">
    <source>
        <dbReference type="SAM" id="Phobius"/>
    </source>
</evidence>
<reference evidence="4 5" key="1">
    <citation type="submission" date="2020-12" db="EMBL/GenBank/DDBJ databases">
        <title>FDA dAtabase for Regulatory Grade micrObial Sequences (FDA-ARGOS): Supporting development and validation of Infectious Disease Dx tests.</title>
        <authorList>
            <person name="Sproer C."/>
            <person name="Gronow S."/>
            <person name="Severitt S."/>
            <person name="Schroder I."/>
            <person name="Tallon L."/>
            <person name="Sadzewicz L."/>
            <person name="Zhao X."/>
            <person name="Boylan J."/>
            <person name="Ott S."/>
            <person name="Bowen H."/>
            <person name="Vavikolanu K."/>
            <person name="Mehta A."/>
            <person name="Aluvathingal J."/>
            <person name="Nadendla S."/>
            <person name="Lowell S."/>
            <person name="Myers T."/>
            <person name="Yan Y."/>
            <person name="Sichtig H."/>
        </authorList>
    </citation>
    <scope>NUCLEOTIDE SEQUENCE [LARGE SCALE GENOMIC DNA]</scope>
    <source>
        <strain evidence="4 5">FDAARGOS_909</strain>
    </source>
</reference>
<gene>
    <name evidence="4" type="ORF">I6G66_11860</name>
</gene>
<dbReference type="RefSeq" id="WP_197957043.1">
    <property type="nucleotide sequence ID" value="NZ_CP065668.1"/>
</dbReference>
<feature type="region of interest" description="Disordered" evidence="1">
    <location>
        <begin position="94"/>
        <end position="114"/>
    </location>
</feature>